<protein>
    <submittedName>
        <fullName evidence="2">Uncharacterized protein</fullName>
    </submittedName>
</protein>
<evidence type="ECO:0000256" key="1">
    <source>
        <dbReference type="SAM" id="MobiDB-lite"/>
    </source>
</evidence>
<accession>A0A101FFM5</accession>
<reference evidence="3" key="1">
    <citation type="journal article" date="2015" name="MBio">
        <title>Genome-Resolved Metagenomic Analysis Reveals Roles for Candidate Phyla and Other Microbial Community Members in Biogeochemical Transformations in Oil Reservoirs.</title>
        <authorList>
            <person name="Hu P."/>
            <person name="Tom L."/>
            <person name="Singh A."/>
            <person name="Thomas B.C."/>
            <person name="Baker B.J."/>
            <person name="Piceno Y.M."/>
            <person name="Andersen G.L."/>
            <person name="Banfield J.F."/>
        </authorList>
    </citation>
    <scope>NUCLEOTIDE SEQUENCE [LARGE SCALE GENOMIC DNA]</scope>
</reference>
<proteinExistence type="predicted"/>
<dbReference type="Proteomes" id="UP000053326">
    <property type="component" value="Unassembled WGS sequence"/>
</dbReference>
<evidence type="ECO:0000313" key="2">
    <source>
        <dbReference type="EMBL" id="KUK36107.1"/>
    </source>
</evidence>
<name>A0A101FFM5_9THEO</name>
<sequence length="108" mass="11310">MAAVGSWAGGRAVLRDGGAGAPGGGERQRHGCPAYAGRPVPGCAGSRCRRLRARYGLGLTVYGAQHLFRHAGPARPADFRSVADFVHRLGAVGPGTVAEYKGTPRERW</sequence>
<gene>
    <name evidence="2" type="ORF">XD66_1183</name>
</gene>
<evidence type="ECO:0000313" key="3">
    <source>
        <dbReference type="Proteomes" id="UP000053326"/>
    </source>
</evidence>
<dbReference type="EMBL" id="LGFO01000162">
    <property type="protein sequence ID" value="KUK36107.1"/>
    <property type="molecule type" value="Genomic_DNA"/>
</dbReference>
<dbReference type="AlphaFoldDB" id="A0A101FFM5"/>
<organism evidence="2 3">
    <name type="scientific">Thermacetogenium phaeum</name>
    <dbReference type="NCBI Taxonomy" id="85874"/>
    <lineage>
        <taxon>Bacteria</taxon>
        <taxon>Bacillati</taxon>
        <taxon>Bacillota</taxon>
        <taxon>Clostridia</taxon>
        <taxon>Thermoanaerobacterales</taxon>
        <taxon>Thermoanaerobacteraceae</taxon>
        <taxon>Thermacetogenium</taxon>
    </lineage>
</organism>
<comment type="caution">
    <text evidence="2">The sequence shown here is derived from an EMBL/GenBank/DDBJ whole genome shotgun (WGS) entry which is preliminary data.</text>
</comment>
<feature type="region of interest" description="Disordered" evidence="1">
    <location>
        <begin position="1"/>
        <end position="36"/>
    </location>
</feature>